<gene>
    <name evidence="3" type="ORF">ACFQRF_03160</name>
</gene>
<evidence type="ECO:0000256" key="1">
    <source>
        <dbReference type="SAM" id="Coils"/>
    </source>
</evidence>
<name>A0ABW2K9P2_9ACTN</name>
<feature type="coiled-coil region" evidence="1">
    <location>
        <begin position="139"/>
        <end position="166"/>
    </location>
</feature>
<dbReference type="Pfam" id="PF04977">
    <property type="entry name" value="DivIC"/>
    <property type="match status" value="1"/>
</dbReference>
<dbReference type="EMBL" id="JBHTBH010000001">
    <property type="protein sequence ID" value="MFC7326731.1"/>
    <property type="molecule type" value="Genomic_DNA"/>
</dbReference>
<dbReference type="Proteomes" id="UP001596540">
    <property type="component" value="Unassembled WGS sequence"/>
</dbReference>
<evidence type="ECO:0000313" key="4">
    <source>
        <dbReference type="Proteomes" id="UP001596540"/>
    </source>
</evidence>
<keyword evidence="4" id="KW-1185">Reference proteome</keyword>
<organism evidence="3 4">
    <name type="scientific">Marinactinospora rubrisoli</name>
    <dbReference type="NCBI Taxonomy" id="2715399"/>
    <lineage>
        <taxon>Bacteria</taxon>
        <taxon>Bacillati</taxon>
        <taxon>Actinomycetota</taxon>
        <taxon>Actinomycetes</taxon>
        <taxon>Streptosporangiales</taxon>
        <taxon>Nocardiopsidaceae</taxon>
        <taxon>Marinactinospora</taxon>
    </lineage>
</organism>
<evidence type="ECO:0000256" key="2">
    <source>
        <dbReference type="SAM" id="MobiDB-lite"/>
    </source>
</evidence>
<dbReference type="InterPro" id="IPR007060">
    <property type="entry name" value="FtsL/DivIC"/>
</dbReference>
<protein>
    <submittedName>
        <fullName evidence="3">Septum formation initiator family protein</fullName>
    </submittedName>
</protein>
<reference evidence="4" key="1">
    <citation type="journal article" date="2019" name="Int. J. Syst. Evol. Microbiol.">
        <title>The Global Catalogue of Microorganisms (GCM) 10K type strain sequencing project: providing services to taxonomists for standard genome sequencing and annotation.</title>
        <authorList>
            <consortium name="The Broad Institute Genomics Platform"/>
            <consortium name="The Broad Institute Genome Sequencing Center for Infectious Disease"/>
            <person name="Wu L."/>
            <person name="Ma J."/>
        </authorList>
    </citation>
    <scope>NUCLEOTIDE SEQUENCE [LARGE SCALE GENOMIC DNA]</scope>
    <source>
        <strain evidence="4">CGMCC 4.7382</strain>
    </source>
</reference>
<feature type="region of interest" description="Disordered" evidence="2">
    <location>
        <begin position="1"/>
        <end position="111"/>
    </location>
</feature>
<sequence length="245" mass="25858">MPKVPEQPKGPRKPGRAGSPASGAPGRATGAAGRDGTPDRPAAPAQRVRAKPGSAKPGAQERRPPESEGQAAKAGRSAKTTGGGPTRGRASGKGTPPGAAGTTGQPAARPRPALTSRAAILGLVMCVIALSLAYPLREYIAQRSEIAQLQDQRARTEQSVAELRERNEELQDPAYIEREARTRLHYQYPGERAYVVLDGTDEEAAEPEATGPPDPWFTKLWKSILAADQAGAENEEIPEAQPPAR</sequence>
<accession>A0ABW2K9P2</accession>
<feature type="compositionally biased region" description="Low complexity" evidence="2">
    <location>
        <begin position="16"/>
        <end position="35"/>
    </location>
</feature>
<dbReference type="RefSeq" id="WP_379868616.1">
    <property type="nucleotide sequence ID" value="NZ_JBHTBH010000001.1"/>
</dbReference>
<feature type="compositionally biased region" description="Low complexity" evidence="2">
    <location>
        <begin position="92"/>
        <end position="108"/>
    </location>
</feature>
<proteinExistence type="predicted"/>
<evidence type="ECO:0000313" key="3">
    <source>
        <dbReference type="EMBL" id="MFC7326731.1"/>
    </source>
</evidence>
<keyword evidence="1" id="KW-0175">Coiled coil</keyword>
<comment type="caution">
    <text evidence="3">The sequence shown here is derived from an EMBL/GenBank/DDBJ whole genome shotgun (WGS) entry which is preliminary data.</text>
</comment>